<dbReference type="Gene3D" id="3.90.550.20">
    <property type="match status" value="1"/>
</dbReference>
<evidence type="ECO:0000313" key="9">
    <source>
        <dbReference type="EMBL" id="KAH8377508.1"/>
    </source>
</evidence>
<dbReference type="Pfam" id="PF04572">
    <property type="entry name" value="Gb3_synth"/>
    <property type="match status" value="1"/>
</dbReference>
<feature type="transmembrane region" description="Helical" evidence="7">
    <location>
        <begin position="15"/>
        <end position="38"/>
    </location>
</feature>
<keyword evidence="5" id="KW-0333">Golgi apparatus</keyword>
<evidence type="ECO:0000256" key="1">
    <source>
        <dbReference type="ARBA" id="ARBA00004323"/>
    </source>
</evidence>
<comment type="caution">
    <text evidence="9">The sequence shown here is derived from an EMBL/GenBank/DDBJ whole genome shotgun (WGS) entry which is preliminary data.</text>
</comment>
<evidence type="ECO:0000256" key="2">
    <source>
        <dbReference type="ARBA" id="ARBA00009003"/>
    </source>
</evidence>
<feature type="domain" description="Alpha 1,4-glycosyltransferase" evidence="8">
    <location>
        <begin position="231"/>
        <end position="359"/>
    </location>
</feature>
<dbReference type="AlphaFoldDB" id="A0AAD4PNT5"/>
<keyword evidence="7" id="KW-1133">Transmembrane helix</keyword>
<proteinExistence type="inferred from homology"/>
<dbReference type="InterPro" id="IPR007652">
    <property type="entry name" value="A1-4-GlycosylTfrase_dom"/>
</dbReference>
<comment type="subcellular location">
    <subcellularLocation>
        <location evidence="1">Golgi apparatus membrane</location>
        <topology evidence="1">Single-pass type II membrane protein</topology>
    </subcellularLocation>
</comment>
<dbReference type="InterPro" id="IPR007577">
    <property type="entry name" value="GlycoTrfase_DXD_sugar-bd_CS"/>
</dbReference>
<dbReference type="EMBL" id="JAJJHW010001127">
    <property type="protein sequence ID" value="KAH8377508.1"/>
    <property type="molecule type" value="Genomic_DNA"/>
</dbReference>
<dbReference type="PANTHER" id="PTHR12042:SF21">
    <property type="entry name" value="ALPHA1,4-GALACTOSYLTRANSFERASE 1-RELATED"/>
    <property type="match status" value="1"/>
</dbReference>
<keyword evidence="3" id="KW-0328">Glycosyltransferase</keyword>
<accession>A0AAD4PNT5</accession>
<dbReference type="SUPFAM" id="SSF53448">
    <property type="entry name" value="Nucleotide-diphospho-sugar transferases"/>
    <property type="match status" value="1"/>
</dbReference>
<dbReference type="GO" id="GO:0035248">
    <property type="term" value="F:alpha-1,4-N-acetylgalactosaminyltransferase activity"/>
    <property type="evidence" value="ECO:0007669"/>
    <property type="project" value="TreeGrafter"/>
</dbReference>
<evidence type="ECO:0000256" key="3">
    <source>
        <dbReference type="ARBA" id="ARBA00022676"/>
    </source>
</evidence>
<evidence type="ECO:0000256" key="7">
    <source>
        <dbReference type="SAM" id="Phobius"/>
    </source>
</evidence>
<keyword evidence="10" id="KW-1185">Reference proteome</keyword>
<keyword evidence="7" id="KW-0812">Transmembrane</keyword>
<dbReference type="PANTHER" id="PTHR12042">
    <property type="entry name" value="LACTOSYLCERAMIDE 4-ALPHA-GALACTOSYLTRANSFERASE ALPHA- 1,4-GALACTOSYLTRANSFERASE"/>
    <property type="match status" value="1"/>
</dbReference>
<dbReference type="Pfam" id="PF04488">
    <property type="entry name" value="Gly_transf_sug"/>
    <property type="match status" value="1"/>
</dbReference>
<organism evidence="9 10">
    <name type="scientific">Drosophila rubida</name>
    <dbReference type="NCBI Taxonomy" id="30044"/>
    <lineage>
        <taxon>Eukaryota</taxon>
        <taxon>Metazoa</taxon>
        <taxon>Ecdysozoa</taxon>
        <taxon>Arthropoda</taxon>
        <taxon>Hexapoda</taxon>
        <taxon>Insecta</taxon>
        <taxon>Pterygota</taxon>
        <taxon>Neoptera</taxon>
        <taxon>Endopterygota</taxon>
        <taxon>Diptera</taxon>
        <taxon>Brachycera</taxon>
        <taxon>Muscomorpha</taxon>
        <taxon>Ephydroidea</taxon>
        <taxon>Drosophilidae</taxon>
        <taxon>Drosophila</taxon>
    </lineage>
</organism>
<sequence>MFKTLFFLVRTRRSLLSGLGISALIYIVISTLLGVHYVTPECYMDIQINESDSVGLKKLDDVLLSEIKPRSGRSIFFHETRCHSNNGVNIFKLSARQACSIESAALNNPNLQVFIIFATPTYTSDDQKDPILDAIQSYRNVNLRYLNIWRYVKDTPIEKWFIKGDLFHSQFLPEHMSDLLRLITLYRFGGIYLDLDVVVLRSLELVPLNYVGAHDNETLGNAVISVEPRGIGHELTELLLHYYQNHYNADAYVSNGPSLISQVFFKFCNNSSVKKMQEDPANCRGFKVFNETAFFPLSWPEWPLFILPDFKNEIFERTKSSYLIHLWNKASYEDLFRVGTDNAYGRYAELHCPKTYAAAGKYF</sequence>
<reference evidence="9" key="1">
    <citation type="journal article" date="2021" name="Mol. Ecol. Resour.">
        <title>Phylogenomic analyses of the genus Drosophila reveals genomic signals of climate adaptation.</title>
        <authorList>
            <person name="Li F."/>
            <person name="Rane R.V."/>
            <person name="Luria V."/>
            <person name="Xiong Z."/>
            <person name="Chen J."/>
            <person name="Li Z."/>
            <person name="Catullo R.A."/>
            <person name="Griffin P.C."/>
            <person name="Schiffer M."/>
            <person name="Pearce S."/>
            <person name="Lee S.F."/>
            <person name="McElroy K."/>
            <person name="Stocker A."/>
            <person name="Shirriffs J."/>
            <person name="Cockerell F."/>
            <person name="Coppin C."/>
            <person name="Sgro C.M."/>
            <person name="Karger A."/>
            <person name="Cain J.W."/>
            <person name="Weber J.A."/>
            <person name="Santpere G."/>
            <person name="Kirschner M.W."/>
            <person name="Hoffmann A.A."/>
            <person name="Oakeshott J.G."/>
            <person name="Zhang G."/>
        </authorList>
    </citation>
    <scope>NUCLEOTIDE SEQUENCE</scope>
    <source>
        <strain evidence="9">BGI-SZ-2011g</strain>
    </source>
</reference>
<gene>
    <name evidence="9" type="ORF">KR093_005772</name>
</gene>
<keyword evidence="6 7" id="KW-0472">Membrane</keyword>
<evidence type="ECO:0000256" key="4">
    <source>
        <dbReference type="ARBA" id="ARBA00022679"/>
    </source>
</evidence>
<evidence type="ECO:0000256" key="5">
    <source>
        <dbReference type="ARBA" id="ARBA00023034"/>
    </source>
</evidence>
<evidence type="ECO:0000313" key="10">
    <source>
        <dbReference type="Proteomes" id="UP001200034"/>
    </source>
</evidence>
<dbReference type="GO" id="GO:0006688">
    <property type="term" value="P:glycosphingolipid biosynthetic process"/>
    <property type="evidence" value="ECO:0007669"/>
    <property type="project" value="TreeGrafter"/>
</dbReference>
<dbReference type="GO" id="GO:0000139">
    <property type="term" value="C:Golgi membrane"/>
    <property type="evidence" value="ECO:0007669"/>
    <property type="project" value="UniProtKB-SubCell"/>
</dbReference>
<name>A0AAD4PNT5_9MUSC</name>
<dbReference type="InterPro" id="IPR051981">
    <property type="entry name" value="Glycosyltransf_32"/>
</dbReference>
<protein>
    <recommendedName>
        <fullName evidence="8">Alpha 1,4-glycosyltransferase domain-containing protein</fullName>
    </recommendedName>
</protein>
<comment type="similarity">
    <text evidence="2">Belongs to the glycosyltransferase 32 family.</text>
</comment>
<dbReference type="InterPro" id="IPR029044">
    <property type="entry name" value="Nucleotide-diphossugar_trans"/>
</dbReference>
<evidence type="ECO:0000259" key="8">
    <source>
        <dbReference type="Pfam" id="PF04572"/>
    </source>
</evidence>
<keyword evidence="4" id="KW-0808">Transferase</keyword>
<evidence type="ECO:0000256" key="6">
    <source>
        <dbReference type="ARBA" id="ARBA00023136"/>
    </source>
</evidence>
<dbReference type="Proteomes" id="UP001200034">
    <property type="component" value="Unassembled WGS sequence"/>
</dbReference>